<proteinExistence type="predicted"/>
<dbReference type="Proteomes" id="UP001233999">
    <property type="component" value="Unassembled WGS sequence"/>
</dbReference>
<dbReference type="GO" id="GO:0006974">
    <property type="term" value="P:DNA damage response"/>
    <property type="evidence" value="ECO:0007669"/>
    <property type="project" value="InterPro"/>
</dbReference>
<dbReference type="GO" id="GO:0005759">
    <property type="term" value="C:mitochondrial matrix"/>
    <property type="evidence" value="ECO:0007669"/>
    <property type="project" value="TreeGrafter"/>
</dbReference>
<sequence>MRYFKLETSGFKKDVNISSSCHKQNLIDPKWEKYIMFSKDFDDSAKVALARDMVIHEEFLSEEEEKSIFQEVEPYMKKLRYEFAHWDDAIHGYRETERDRWTPHNTAILDRVRRLAFPTEKQLHSQVHVLDLSEKGYIKPHVDSIRFCGNTIAGLSLLSDSVMRLNHEKEKMMYADFLLKRRSLYIMKDVARYDYNHEILGADISVFRGEKVPRGRRISVICRNRPESAD</sequence>
<name>A0AAD7ZF25_DIPPU</name>
<organism evidence="2 3">
    <name type="scientific">Diploptera punctata</name>
    <name type="common">Pacific beetle cockroach</name>
    <dbReference type="NCBI Taxonomy" id="6984"/>
    <lineage>
        <taxon>Eukaryota</taxon>
        <taxon>Metazoa</taxon>
        <taxon>Ecdysozoa</taxon>
        <taxon>Arthropoda</taxon>
        <taxon>Hexapoda</taxon>
        <taxon>Insecta</taxon>
        <taxon>Pterygota</taxon>
        <taxon>Neoptera</taxon>
        <taxon>Polyneoptera</taxon>
        <taxon>Dictyoptera</taxon>
        <taxon>Blattodea</taxon>
        <taxon>Blaberoidea</taxon>
        <taxon>Blaberidae</taxon>
        <taxon>Diplopterinae</taxon>
        <taxon>Diploptera</taxon>
    </lineage>
</organism>
<dbReference type="PANTHER" id="PTHR21052:SF0">
    <property type="entry name" value="ALPHA-KETOGLUTARATE-DEPENDENT DIOXYGENASE ALKB HOMOLOG 7, MITOCHONDRIAL"/>
    <property type="match status" value="1"/>
</dbReference>
<keyword evidence="3" id="KW-1185">Reference proteome</keyword>
<reference evidence="2" key="1">
    <citation type="journal article" date="2023" name="IScience">
        <title>Live-bearing cockroach genome reveals convergent evolutionary mechanisms linked to viviparity in insects and beyond.</title>
        <authorList>
            <person name="Fouks B."/>
            <person name="Harrison M.C."/>
            <person name="Mikhailova A.A."/>
            <person name="Marchal E."/>
            <person name="English S."/>
            <person name="Carruthers M."/>
            <person name="Jennings E.C."/>
            <person name="Chiamaka E.L."/>
            <person name="Frigard R.A."/>
            <person name="Pippel M."/>
            <person name="Attardo G.M."/>
            <person name="Benoit J.B."/>
            <person name="Bornberg-Bauer E."/>
            <person name="Tobe S.S."/>
        </authorList>
    </citation>
    <scope>NUCLEOTIDE SEQUENCE</scope>
    <source>
        <strain evidence="2">Stay&amp;Tobe</strain>
    </source>
</reference>
<dbReference type="GO" id="GO:0006631">
    <property type="term" value="P:fatty acid metabolic process"/>
    <property type="evidence" value="ECO:0007669"/>
    <property type="project" value="TreeGrafter"/>
</dbReference>
<evidence type="ECO:0000313" key="2">
    <source>
        <dbReference type="EMBL" id="KAJ9579112.1"/>
    </source>
</evidence>
<accession>A0AAD7ZF25</accession>
<dbReference type="EMBL" id="JASPKZ010008683">
    <property type="protein sequence ID" value="KAJ9579112.1"/>
    <property type="molecule type" value="Genomic_DNA"/>
</dbReference>
<dbReference type="InterPro" id="IPR032870">
    <property type="entry name" value="ALKBH7-like"/>
</dbReference>
<dbReference type="InterPro" id="IPR037151">
    <property type="entry name" value="AlkB-like_sf"/>
</dbReference>
<dbReference type="SUPFAM" id="SSF51197">
    <property type="entry name" value="Clavaminate synthase-like"/>
    <property type="match status" value="1"/>
</dbReference>
<evidence type="ECO:0000256" key="1">
    <source>
        <dbReference type="ARBA" id="ARBA00001954"/>
    </source>
</evidence>
<comment type="caution">
    <text evidence="2">The sequence shown here is derived from an EMBL/GenBank/DDBJ whole genome shotgun (WGS) entry which is preliminary data.</text>
</comment>
<dbReference type="PANTHER" id="PTHR21052">
    <property type="entry name" value="SPERMATOGENESIS ASSOCIATED 11-RELATED"/>
    <property type="match status" value="1"/>
</dbReference>
<dbReference type="Gene3D" id="2.60.120.590">
    <property type="entry name" value="Alpha-ketoglutarate-dependent dioxygenase AlkB-like"/>
    <property type="match status" value="1"/>
</dbReference>
<dbReference type="AlphaFoldDB" id="A0AAD7ZF25"/>
<gene>
    <name evidence="2" type="ORF">L9F63_024781</name>
</gene>
<comment type="cofactor">
    <cofactor evidence="1">
        <name>Fe(2+)</name>
        <dbReference type="ChEBI" id="CHEBI:29033"/>
    </cofactor>
</comment>
<reference evidence="2" key="2">
    <citation type="submission" date="2023-05" db="EMBL/GenBank/DDBJ databases">
        <authorList>
            <person name="Fouks B."/>
        </authorList>
    </citation>
    <scope>NUCLEOTIDE SEQUENCE</scope>
    <source>
        <strain evidence="2">Stay&amp;Tobe</strain>
        <tissue evidence="2">Testes</tissue>
    </source>
</reference>
<evidence type="ECO:0000313" key="3">
    <source>
        <dbReference type="Proteomes" id="UP001233999"/>
    </source>
</evidence>
<protein>
    <submittedName>
        <fullName evidence="2">Uncharacterized protein</fullName>
    </submittedName>
</protein>